<dbReference type="EMBL" id="AQHR01000110">
    <property type="protein sequence ID" value="EON75130.1"/>
    <property type="molecule type" value="Genomic_DNA"/>
</dbReference>
<keyword evidence="2" id="KW-1185">Reference proteome</keyword>
<comment type="caution">
    <text evidence="1">The sequence shown here is derived from an EMBL/GenBank/DDBJ whole genome shotgun (WGS) entry which is preliminary data.</text>
</comment>
<organism evidence="1 2">
    <name type="scientific">Lunatimonas lonarensis</name>
    <dbReference type="NCBI Taxonomy" id="1232681"/>
    <lineage>
        <taxon>Bacteria</taxon>
        <taxon>Pseudomonadati</taxon>
        <taxon>Bacteroidota</taxon>
        <taxon>Cytophagia</taxon>
        <taxon>Cytophagales</taxon>
        <taxon>Cyclobacteriaceae</taxon>
    </lineage>
</organism>
<proteinExistence type="predicted"/>
<reference evidence="1 2" key="1">
    <citation type="submission" date="2013-02" db="EMBL/GenBank/DDBJ databases">
        <title>A novel strain isolated from Lonar lake, Maharashtra, India.</title>
        <authorList>
            <person name="Singh A."/>
        </authorList>
    </citation>
    <scope>NUCLEOTIDE SEQUENCE [LARGE SCALE GENOMIC DNA]</scope>
    <source>
        <strain evidence="1 2">AK24</strain>
    </source>
</reference>
<dbReference type="AlphaFoldDB" id="R7ZM11"/>
<protein>
    <submittedName>
        <fullName evidence="1">Uncharacterized protein</fullName>
    </submittedName>
</protein>
<evidence type="ECO:0000313" key="2">
    <source>
        <dbReference type="Proteomes" id="UP000013909"/>
    </source>
</evidence>
<sequence length="37" mass="4288">MGTLFGCRLGTAAYHPQSKKKGLPLRTVPFEFLRFRY</sequence>
<name>R7ZM11_9BACT</name>
<dbReference type="Proteomes" id="UP000013909">
    <property type="component" value="Unassembled WGS sequence"/>
</dbReference>
<evidence type="ECO:0000313" key="1">
    <source>
        <dbReference type="EMBL" id="EON75130.1"/>
    </source>
</evidence>
<gene>
    <name evidence="1" type="ORF">ADIS_4301</name>
</gene>
<accession>R7ZM11</accession>